<organism evidence="2 3">
    <name type="scientific">Rubinisphaera brasiliensis (strain ATCC 49424 / DSM 5305 / JCM 21570 / IAM 15109 / NBRC 103401 / IFAM 1448)</name>
    <name type="common">Planctomyces brasiliensis</name>
    <dbReference type="NCBI Taxonomy" id="756272"/>
    <lineage>
        <taxon>Bacteria</taxon>
        <taxon>Pseudomonadati</taxon>
        <taxon>Planctomycetota</taxon>
        <taxon>Planctomycetia</taxon>
        <taxon>Planctomycetales</taxon>
        <taxon>Planctomycetaceae</taxon>
        <taxon>Rubinisphaera</taxon>
    </lineage>
</organism>
<evidence type="ECO:0000313" key="2">
    <source>
        <dbReference type="EMBL" id="ADY60542.1"/>
    </source>
</evidence>
<name>F0SGE3_RUBBR</name>
<accession>F0SGE3</accession>
<protein>
    <submittedName>
        <fullName evidence="2">Uncharacterized protein</fullName>
    </submittedName>
</protein>
<gene>
    <name evidence="2" type="ordered locus">Plabr_2943</name>
</gene>
<evidence type="ECO:0000256" key="1">
    <source>
        <dbReference type="SAM" id="MobiDB-lite"/>
    </source>
</evidence>
<dbReference type="EMBL" id="CP002546">
    <property type="protein sequence ID" value="ADY60542.1"/>
    <property type="molecule type" value="Genomic_DNA"/>
</dbReference>
<feature type="region of interest" description="Disordered" evidence="1">
    <location>
        <begin position="1"/>
        <end position="23"/>
    </location>
</feature>
<proteinExistence type="predicted"/>
<keyword evidence="3" id="KW-1185">Reference proteome</keyword>
<dbReference type="AlphaFoldDB" id="F0SGE3"/>
<reference evidence="3" key="1">
    <citation type="submission" date="2011-02" db="EMBL/GenBank/DDBJ databases">
        <title>The complete genome of Planctomyces brasiliensis DSM 5305.</title>
        <authorList>
            <person name="Lucas S."/>
            <person name="Copeland A."/>
            <person name="Lapidus A."/>
            <person name="Bruce D."/>
            <person name="Goodwin L."/>
            <person name="Pitluck S."/>
            <person name="Kyrpides N."/>
            <person name="Mavromatis K."/>
            <person name="Pagani I."/>
            <person name="Ivanova N."/>
            <person name="Ovchinnikova G."/>
            <person name="Lu M."/>
            <person name="Detter J.C."/>
            <person name="Han C."/>
            <person name="Land M."/>
            <person name="Hauser L."/>
            <person name="Markowitz V."/>
            <person name="Cheng J.-F."/>
            <person name="Hugenholtz P."/>
            <person name="Woyke T."/>
            <person name="Wu D."/>
            <person name="Tindall B."/>
            <person name="Pomrenke H.G."/>
            <person name="Brambilla E."/>
            <person name="Klenk H.-P."/>
            <person name="Eisen J.A."/>
        </authorList>
    </citation>
    <scope>NUCLEOTIDE SEQUENCE [LARGE SCALE GENOMIC DNA]</scope>
    <source>
        <strain evidence="3">ATCC 49424 / DSM 5305 / JCM 21570 / NBRC 103401 / IFAM 1448</strain>
    </source>
</reference>
<sequence length="179" mass="20009">MLRPESLRPESLRPESLRSKSGRPFGVIRNERFVEGPSSRVDRLGVEGRCEGEGRSVRVLRDGLPLRCEGEMLRDGGELFRDGGETLREGGELFLDGGELLRDGGELLRRDGELPRCEGETEREGEELPRWIFREGDPDGLPCERAELPERESPRRCASVSLPIHTTVEASAIIAMPLM</sequence>
<dbReference type="HOGENOM" id="CLU_1502401_0_0_0"/>
<dbReference type="KEGG" id="pbs:Plabr_2943"/>
<evidence type="ECO:0000313" key="3">
    <source>
        <dbReference type="Proteomes" id="UP000006860"/>
    </source>
</evidence>
<feature type="compositionally biased region" description="Basic and acidic residues" evidence="1">
    <location>
        <begin position="1"/>
        <end position="18"/>
    </location>
</feature>
<dbReference type="Proteomes" id="UP000006860">
    <property type="component" value="Chromosome"/>
</dbReference>